<evidence type="ECO:0000259" key="6">
    <source>
        <dbReference type="Pfam" id="PF03755"/>
    </source>
</evidence>
<evidence type="ECO:0000256" key="5">
    <source>
        <dbReference type="ARBA" id="ARBA00035648"/>
    </source>
</evidence>
<name>A0A2A4MT13_9GAMM</name>
<evidence type="ECO:0000256" key="4">
    <source>
        <dbReference type="ARBA" id="ARBA00022801"/>
    </source>
</evidence>
<keyword evidence="4" id="KW-0378">Hydrolase</keyword>
<accession>A0A2A4MT13</accession>
<proteinExistence type="inferred from homology"/>
<dbReference type="GO" id="GO:0016787">
    <property type="term" value="F:hydrolase activity"/>
    <property type="evidence" value="ECO:0007669"/>
    <property type="project" value="UniProtKB-KW"/>
</dbReference>
<evidence type="ECO:0000259" key="7">
    <source>
        <dbReference type="Pfam" id="PF08340"/>
    </source>
</evidence>
<dbReference type="Pfam" id="PF03755">
    <property type="entry name" value="YicC-like_N"/>
    <property type="match status" value="1"/>
</dbReference>
<dbReference type="NCBIfam" id="TIGR00255">
    <property type="entry name" value="YicC/YloC family endoribonuclease"/>
    <property type="match status" value="1"/>
</dbReference>
<keyword evidence="2" id="KW-0540">Nuclease</keyword>
<evidence type="ECO:0000256" key="2">
    <source>
        <dbReference type="ARBA" id="ARBA00022722"/>
    </source>
</evidence>
<dbReference type="PANTHER" id="PTHR30636">
    <property type="entry name" value="UPF0701 PROTEIN YICC"/>
    <property type="match status" value="1"/>
</dbReference>
<evidence type="ECO:0000313" key="8">
    <source>
        <dbReference type="EMBL" id="PCH63191.1"/>
    </source>
</evidence>
<dbReference type="Pfam" id="PF08340">
    <property type="entry name" value="YicC-like_C"/>
    <property type="match status" value="1"/>
</dbReference>
<comment type="cofactor">
    <cofactor evidence="1">
        <name>a divalent metal cation</name>
        <dbReference type="ChEBI" id="CHEBI:60240"/>
    </cofactor>
</comment>
<dbReference type="PANTHER" id="PTHR30636:SF3">
    <property type="entry name" value="UPF0701 PROTEIN YICC"/>
    <property type="match status" value="1"/>
</dbReference>
<dbReference type="InterPro" id="IPR013551">
    <property type="entry name" value="YicC-like_C"/>
</dbReference>
<evidence type="ECO:0000256" key="1">
    <source>
        <dbReference type="ARBA" id="ARBA00001968"/>
    </source>
</evidence>
<feature type="domain" description="Endoribonuclease YicC-like C-terminal" evidence="7">
    <location>
        <begin position="171"/>
        <end position="288"/>
    </location>
</feature>
<protein>
    <submittedName>
        <fullName evidence="8">YicC family protein</fullName>
    </submittedName>
</protein>
<comment type="similarity">
    <text evidence="5">Belongs to the YicC/YloC family.</text>
</comment>
<organism evidence="8 9">
    <name type="scientific">SAR86 cluster bacterium</name>
    <dbReference type="NCBI Taxonomy" id="2030880"/>
    <lineage>
        <taxon>Bacteria</taxon>
        <taxon>Pseudomonadati</taxon>
        <taxon>Pseudomonadota</taxon>
        <taxon>Gammaproteobacteria</taxon>
        <taxon>SAR86 cluster</taxon>
    </lineage>
</organism>
<dbReference type="InterPro" id="IPR005229">
    <property type="entry name" value="YicC/YloC-like"/>
</dbReference>
<comment type="caution">
    <text evidence="8">The sequence shown here is derived from an EMBL/GenBank/DDBJ whole genome shotgun (WGS) entry which is preliminary data.</text>
</comment>
<keyword evidence="3" id="KW-0255">Endonuclease</keyword>
<reference evidence="9" key="1">
    <citation type="submission" date="2017-08" db="EMBL/GenBank/DDBJ databases">
        <title>A dynamic microbial community with high functional redundancy inhabits the cold, oxic subseafloor aquifer.</title>
        <authorList>
            <person name="Tully B.J."/>
            <person name="Wheat C.G."/>
            <person name="Glazer B.T."/>
            <person name="Huber J.A."/>
        </authorList>
    </citation>
    <scope>NUCLEOTIDE SEQUENCE [LARGE SCALE GENOMIC DNA]</scope>
</reference>
<feature type="domain" description="Endoribonuclease YicC-like N-terminal" evidence="6">
    <location>
        <begin position="2"/>
        <end position="154"/>
    </location>
</feature>
<sequence>MILSMTAFSRQQLEESWGSLTWEVRSVNHRYLEANIKLPESLRGLETAVRNSLRKQLNRGKLDCQLRFRASEEQSDSVHIDQDLVQKLVNAGAAIKAISSSAAPMTSMEILNWPGVLKTAKADMVAIEKQALQLFETTLEDLIATRSREGNELKAFVEQRNLAIQKIVSNVREKMPLILQKQKQNILLKVEALQIDLDPTRLEQEIALLAQKADVDEELDRLDSHLREVERVLSTKGQKGRRLDFLMQELNREANTLSSKSIVAETTLDAVELKVLIEQMREQIQNIE</sequence>
<dbReference type="InterPro" id="IPR013527">
    <property type="entry name" value="YicC-like_N"/>
</dbReference>
<dbReference type="GO" id="GO:0004521">
    <property type="term" value="F:RNA endonuclease activity"/>
    <property type="evidence" value="ECO:0007669"/>
    <property type="project" value="InterPro"/>
</dbReference>
<dbReference type="AlphaFoldDB" id="A0A2A4MT13"/>
<gene>
    <name evidence="8" type="ORF">COC19_01475</name>
</gene>
<evidence type="ECO:0000256" key="3">
    <source>
        <dbReference type="ARBA" id="ARBA00022759"/>
    </source>
</evidence>
<evidence type="ECO:0000313" key="9">
    <source>
        <dbReference type="Proteomes" id="UP000218172"/>
    </source>
</evidence>
<dbReference type="EMBL" id="NVQR01000024">
    <property type="protein sequence ID" value="PCH63191.1"/>
    <property type="molecule type" value="Genomic_DNA"/>
</dbReference>
<dbReference type="Proteomes" id="UP000218172">
    <property type="component" value="Unassembled WGS sequence"/>
</dbReference>